<dbReference type="Proteomes" id="UP000663586">
    <property type="component" value="Chromosome"/>
</dbReference>
<gene>
    <name evidence="2" type="ORF">AArcS_3103</name>
</gene>
<evidence type="ECO:0000256" key="1">
    <source>
        <dbReference type="SAM" id="MobiDB-lite"/>
    </source>
</evidence>
<evidence type="ECO:0000313" key="2">
    <source>
        <dbReference type="EMBL" id="QSG04290.1"/>
    </source>
</evidence>
<organism evidence="2 3">
    <name type="scientific">Natranaeroarchaeum sulfidigenes</name>
    <dbReference type="NCBI Taxonomy" id="2784880"/>
    <lineage>
        <taxon>Archaea</taxon>
        <taxon>Methanobacteriati</taxon>
        <taxon>Methanobacteriota</taxon>
        <taxon>Stenosarchaea group</taxon>
        <taxon>Halobacteria</taxon>
        <taxon>Halobacteriales</taxon>
        <taxon>Natronoarchaeaceae</taxon>
        <taxon>Natranaeroarchaeum</taxon>
    </lineage>
</organism>
<dbReference type="KEGG" id="hara:AArcS_3103"/>
<dbReference type="EMBL" id="CP064786">
    <property type="protein sequence ID" value="QSG04290.1"/>
    <property type="molecule type" value="Genomic_DNA"/>
</dbReference>
<sequence length="85" mass="9275">MGKTARVHGCGLRGYPGCVLLDAPAQDDEIDQIPEPVGETVTDNGTEMFRRRTPRGARRRPRARPAGPQTPRPPSPGCRRSVCHS</sequence>
<keyword evidence="3" id="KW-1185">Reference proteome</keyword>
<accession>A0A897MQ59</accession>
<name>A0A897MQ59_9EURY</name>
<proteinExistence type="predicted"/>
<reference evidence="2" key="1">
    <citation type="submission" date="2020-11" db="EMBL/GenBank/DDBJ databases">
        <title>Carbohydrate-dependent, anaerobic sulfur respiration: A novel catabolism in halophilic archaea.</title>
        <authorList>
            <person name="Sorokin D.Y."/>
            <person name="Messina E."/>
            <person name="Smedile F."/>
            <person name="La Cono V."/>
            <person name="Hallsworth J.E."/>
            <person name="Yakimov M.M."/>
        </authorList>
    </citation>
    <scope>NUCLEOTIDE SEQUENCE</scope>
    <source>
        <strain evidence="2">AArc-S</strain>
    </source>
</reference>
<feature type="compositionally biased region" description="Basic residues" evidence="1">
    <location>
        <begin position="51"/>
        <end position="63"/>
    </location>
</feature>
<feature type="region of interest" description="Disordered" evidence="1">
    <location>
        <begin position="29"/>
        <end position="85"/>
    </location>
</feature>
<protein>
    <submittedName>
        <fullName evidence="2">Uncharacterized protein</fullName>
    </submittedName>
</protein>
<evidence type="ECO:0000313" key="3">
    <source>
        <dbReference type="Proteomes" id="UP000663586"/>
    </source>
</evidence>
<dbReference type="AlphaFoldDB" id="A0A897MQ59"/>